<keyword evidence="7" id="KW-0539">Nucleus</keyword>
<keyword evidence="6" id="KW-0804">Transcription</keyword>
<dbReference type="STRING" id="2880.D8LPU3"/>
<dbReference type="AlphaFoldDB" id="D8LPU3"/>
<dbReference type="GO" id="GO:0004402">
    <property type="term" value="F:histone acetyltransferase activity"/>
    <property type="evidence" value="ECO:0007669"/>
    <property type="project" value="InterPro"/>
</dbReference>
<dbReference type="GO" id="GO:0031490">
    <property type="term" value="F:chromatin DNA binding"/>
    <property type="evidence" value="ECO:0007669"/>
    <property type="project" value="TreeGrafter"/>
</dbReference>
<proteinExistence type="predicted"/>
<evidence type="ECO:0000256" key="2">
    <source>
        <dbReference type="ARBA" id="ARBA00013184"/>
    </source>
</evidence>
<dbReference type="PANTHER" id="PTHR13808">
    <property type="entry name" value="CBP/P300-RELATED"/>
    <property type="match status" value="1"/>
</dbReference>
<evidence type="ECO:0000313" key="10">
    <source>
        <dbReference type="EMBL" id="CBN77398.1"/>
    </source>
</evidence>
<organism evidence="10 11">
    <name type="scientific">Ectocarpus siliculosus</name>
    <name type="common">Brown alga</name>
    <name type="synonym">Conferva siliculosa</name>
    <dbReference type="NCBI Taxonomy" id="2880"/>
    <lineage>
        <taxon>Eukaryota</taxon>
        <taxon>Sar</taxon>
        <taxon>Stramenopiles</taxon>
        <taxon>Ochrophyta</taxon>
        <taxon>PX clade</taxon>
        <taxon>Phaeophyceae</taxon>
        <taxon>Ectocarpales</taxon>
        <taxon>Ectocarpaceae</taxon>
        <taxon>Ectocarpus</taxon>
    </lineage>
</organism>
<evidence type="ECO:0000256" key="3">
    <source>
        <dbReference type="ARBA" id="ARBA00022679"/>
    </source>
</evidence>
<sequence>MNDDKDVLVFVMSVYEFAKTCPEQTRDFVYVNYIDSVAYVQPKRCSRRLVSYLESAKNRGFYAAYIWACPAERGQDYVLYRHPVDQMMPDKDRLQACCRLIHTNKNQS</sequence>
<dbReference type="InterPro" id="IPR031162">
    <property type="entry name" value="CBP_P300_HAT"/>
</dbReference>
<dbReference type="eggNOG" id="KOG1778">
    <property type="taxonomic scope" value="Eukaryota"/>
</dbReference>
<comment type="catalytic activity">
    <reaction evidence="8">
        <text>L-lysyl-[protein] + acetyl-CoA = N(6)-acetyl-L-lysyl-[protein] + CoA + H(+)</text>
        <dbReference type="Rhea" id="RHEA:45948"/>
        <dbReference type="Rhea" id="RHEA-COMP:9752"/>
        <dbReference type="Rhea" id="RHEA-COMP:10731"/>
        <dbReference type="ChEBI" id="CHEBI:15378"/>
        <dbReference type="ChEBI" id="CHEBI:29969"/>
        <dbReference type="ChEBI" id="CHEBI:57287"/>
        <dbReference type="ChEBI" id="CHEBI:57288"/>
        <dbReference type="ChEBI" id="CHEBI:61930"/>
        <dbReference type="EC" id="2.3.1.48"/>
    </reaction>
</comment>
<dbReference type="PANTHER" id="PTHR13808:SF1">
    <property type="entry name" value="HISTONE ACETYLTRANSFERASE"/>
    <property type="match status" value="1"/>
</dbReference>
<dbReference type="EMBL" id="FN649738">
    <property type="protein sequence ID" value="CBN77398.1"/>
    <property type="molecule type" value="Genomic_DNA"/>
</dbReference>
<keyword evidence="4" id="KW-0156">Chromatin regulator</keyword>
<comment type="subcellular location">
    <subcellularLocation>
        <location evidence="1">Nucleus</location>
    </subcellularLocation>
</comment>
<evidence type="ECO:0000256" key="4">
    <source>
        <dbReference type="ARBA" id="ARBA00022853"/>
    </source>
</evidence>
<dbReference type="GO" id="GO:0000123">
    <property type="term" value="C:histone acetyltransferase complex"/>
    <property type="evidence" value="ECO:0007669"/>
    <property type="project" value="TreeGrafter"/>
</dbReference>
<dbReference type="Pfam" id="PF08214">
    <property type="entry name" value="HAT_KAT11"/>
    <property type="match status" value="1"/>
</dbReference>
<dbReference type="EC" id="2.3.1.48" evidence="2"/>
<evidence type="ECO:0000256" key="7">
    <source>
        <dbReference type="ARBA" id="ARBA00023242"/>
    </source>
</evidence>
<dbReference type="PROSITE" id="PS51727">
    <property type="entry name" value="CBP_P300_HAT"/>
    <property type="match status" value="1"/>
</dbReference>
<feature type="domain" description="CBP/p300-type HAT" evidence="9">
    <location>
        <begin position="1"/>
        <end position="108"/>
    </location>
</feature>
<dbReference type="GO" id="GO:0003713">
    <property type="term" value="F:transcription coactivator activity"/>
    <property type="evidence" value="ECO:0007669"/>
    <property type="project" value="TreeGrafter"/>
</dbReference>
<dbReference type="EMBL" id="FN648741">
    <property type="protein sequence ID" value="CBN77398.1"/>
    <property type="molecule type" value="Genomic_DNA"/>
</dbReference>
<evidence type="ECO:0000313" key="11">
    <source>
        <dbReference type="Proteomes" id="UP000002630"/>
    </source>
</evidence>
<evidence type="ECO:0000256" key="6">
    <source>
        <dbReference type="ARBA" id="ARBA00023163"/>
    </source>
</evidence>
<dbReference type="GO" id="GO:0005634">
    <property type="term" value="C:nucleus"/>
    <property type="evidence" value="ECO:0007669"/>
    <property type="project" value="UniProtKB-SubCell"/>
</dbReference>
<keyword evidence="11" id="KW-1185">Reference proteome</keyword>
<reference evidence="10 11" key="1">
    <citation type="journal article" date="2010" name="Nature">
        <title>The Ectocarpus genome and the independent evolution of multicellularity in brown algae.</title>
        <authorList>
            <person name="Cock J.M."/>
            <person name="Sterck L."/>
            <person name="Rouze P."/>
            <person name="Scornet D."/>
            <person name="Allen A.E."/>
            <person name="Amoutzias G."/>
            <person name="Anthouard V."/>
            <person name="Artiguenave F."/>
            <person name="Aury J.M."/>
            <person name="Badger J.H."/>
            <person name="Beszteri B."/>
            <person name="Billiau K."/>
            <person name="Bonnet E."/>
            <person name="Bothwell J.H."/>
            <person name="Bowler C."/>
            <person name="Boyen C."/>
            <person name="Brownlee C."/>
            <person name="Carrano C.J."/>
            <person name="Charrier B."/>
            <person name="Cho G.Y."/>
            <person name="Coelho S.M."/>
            <person name="Collen J."/>
            <person name="Corre E."/>
            <person name="Da Silva C."/>
            <person name="Delage L."/>
            <person name="Delaroque N."/>
            <person name="Dittami S.M."/>
            <person name="Doulbeau S."/>
            <person name="Elias M."/>
            <person name="Farnham G."/>
            <person name="Gachon C.M."/>
            <person name="Gschloessl B."/>
            <person name="Heesch S."/>
            <person name="Jabbari K."/>
            <person name="Jubin C."/>
            <person name="Kawai H."/>
            <person name="Kimura K."/>
            <person name="Kloareg B."/>
            <person name="Kupper F.C."/>
            <person name="Lang D."/>
            <person name="Le Bail A."/>
            <person name="Leblanc C."/>
            <person name="Lerouge P."/>
            <person name="Lohr M."/>
            <person name="Lopez P.J."/>
            <person name="Martens C."/>
            <person name="Maumus F."/>
            <person name="Michel G."/>
            <person name="Miranda-Saavedra D."/>
            <person name="Morales J."/>
            <person name="Moreau H."/>
            <person name="Motomura T."/>
            <person name="Nagasato C."/>
            <person name="Napoli C.A."/>
            <person name="Nelson D.R."/>
            <person name="Nyvall-Collen P."/>
            <person name="Peters A.F."/>
            <person name="Pommier C."/>
            <person name="Potin P."/>
            <person name="Poulain J."/>
            <person name="Quesneville H."/>
            <person name="Read B."/>
            <person name="Rensing S.A."/>
            <person name="Ritter A."/>
            <person name="Rousvoal S."/>
            <person name="Samanta M."/>
            <person name="Samson G."/>
            <person name="Schroeder D.C."/>
            <person name="Segurens B."/>
            <person name="Strittmatter M."/>
            <person name="Tonon T."/>
            <person name="Tregear J.W."/>
            <person name="Valentin K."/>
            <person name="von Dassow P."/>
            <person name="Yamagishi T."/>
            <person name="Van de Peer Y."/>
            <person name="Wincker P."/>
        </authorList>
    </citation>
    <scope>NUCLEOTIDE SEQUENCE [LARGE SCALE GENOMIC DNA]</scope>
    <source>
        <strain evidence="11">Ec32 / CCAP1310/4</strain>
    </source>
</reference>
<protein>
    <recommendedName>
        <fullName evidence="2">histone acetyltransferase</fullName>
        <ecNumber evidence="2">2.3.1.48</ecNumber>
    </recommendedName>
</protein>
<dbReference type="InterPro" id="IPR013178">
    <property type="entry name" value="Histone_AcTrfase_Rtt109/CBP"/>
</dbReference>
<evidence type="ECO:0000259" key="9">
    <source>
        <dbReference type="PROSITE" id="PS51727"/>
    </source>
</evidence>
<name>D8LPU3_ECTSI</name>
<dbReference type="InParanoid" id="D8LPU3"/>
<gene>
    <name evidence="10" type="ORF">Esi_0053_0116</name>
</gene>
<dbReference type="GO" id="GO:0005667">
    <property type="term" value="C:transcription regulator complex"/>
    <property type="evidence" value="ECO:0007669"/>
    <property type="project" value="TreeGrafter"/>
</dbReference>
<evidence type="ECO:0000256" key="5">
    <source>
        <dbReference type="ARBA" id="ARBA00023015"/>
    </source>
</evidence>
<accession>D8LPU3</accession>
<keyword evidence="5" id="KW-0805">Transcription regulation</keyword>
<dbReference type="GO" id="GO:0045944">
    <property type="term" value="P:positive regulation of transcription by RNA polymerase II"/>
    <property type="evidence" value="ECO:0007669"/>
    <property type="project" value="TreeGrafter"/>
</dbReference>
<evidence type="ECO:0000256" key="1">
    <source>
        <dbReference type="ARBA" id="ARBA00004123"/>
    </source>
</evidence>
<dbReference type="Proteomes" id="UP000002630">
    <property type="component" value="Linkage Group LG13"/>
</dbReference>
<dbReference type="OrthoDB" id="899at2759"/>
<evidence type="ECO:0000256" key="8">
    <source>
        <dbReference type="ARBA" id="ARBA00048017"/>
    </source>
</evidence>
<keyword evidence="3" id="KW-0808">Transferase</keyword>